<dbReference type="Gene3D" id="3.40.630.30">
    <property type="match status" value="1"/>
</dbReference>
<dbReference type="Proteomes" id="UP000193689">
    <property type="component" value="Unassembled WGS sequence"/>
</dbReference>
<dbReference type="InParanoid" id="A0A1Y2DUQ1"/>
<reference evidence="1 2" key="1">
    <citation type="submission" date="2016-07" db="EMBL/GenBank/DDBJ databases">
        <title>Pervasive Adenine N6-methylation of Active Genes in Fungi.</title>
        <authorList>
            <consortium name="DOE Joint Genome Institute"/>
            <person name="Mondo S.J."/>
            <person name="Dannebaum R.O."/>
            <person name="Kuo R.C."/>
            <person name="Labutti K."/>
            <person name="Haridas S."/>
            <person name="Kuo A."/>
            <person name="Salamov A."/>
            <person name="Ahrendt S.R."/>
            <person name="Lipzen A."/>
            <person name="Sullivan W."/>
            <person name="Andreopoulos W.B."/>
            <person name="Clum A."/>
            <person name="Lindquist E."/>
            <person name="Daum C."/>
            <person name="Ramamoorthy G.K."/>
            <person name="Gryganskyi A."/>
            <person name="Culley D."/>
            <person name="Magnuson J.K."/>
            <person name="James T.Y."/>
            <person name="O'Malley M.A."/>
            <person name="Stajich J.E."/>
            <person name="Spatafora J.W."/>
            <person name="Visel A."/>
            <person name="Grigoriev I.V."/>
        </authorList>
    </citation>
    <scope>NUCLEOTIDE SEQUENCE [LARGE SCALE GENOMIC DNA]</scope>
    <source>
        <strain evidence="1 2">CBS 129021</strain>
    </source>
</reference>
<name>A0A1Y2DUQ1_9PEZI</name>
<dbReference type="RefSeq" id="XP_040714624.1">
    <property type="nucleotide sequence ID" value="XM_040856175.1"/>
</dbReference>
<dbReference type="AlphaFoldDB" id="A0A1Y2DUQ1"/>
<accession>A0A1Y2DUQ1</accession>
<gene>
    <name evidence="1" type="ORF">BCR38DRAFT_345318</name>
</gene>
<sequence length="232" mass="26481">MSSKHAWKVELIPWDYTSEEHVTRMYDQRVAYGWRAVEVPSWAESAKKGGRITQRHDGPSHALSVLEYVDESSPLRDTAPEIRLVQRKPSNKRFIPIGHVALDVHSPEEDAKFGLPPREVVWVHSLYISYQLHNGGFGAATMDSLEALAAKEPINAKYIVLDTLSKDAKIPDDVLKALYADRGLPERKVSNEDWYTRRGYKRFHVEEKAAVHIHEDGHTTNLDLAYLSKRID</sequence>
<dbReference type="EMBL" id="MCFJ01000008">
    <property type="protein sequence ID" value="ORY62967.1"/>
    <property type="molecule type" value="Genomic_DNA"/>
</dbReference>
<evidence type="ECO:0000313" key="1">
    <source>
        <dbReference type="EMBL" id="ORY62967.1"/>
    </source>
</evidence>
<evidence type="ECO:0000313" key="2">
    <source>
        <dbReference type="Proteomes" id="UP000193689"/>
    </source>
</evidence>
<dbReference type="GeneID" id="63772387"/>
<comment type="caution">
    <text evidence="1">The sequence shown here is derived from an EMBL/GenBank/DDBJ whole genome shotgun (WGS) entry which is preliminary data.</text>
</comment>
<dbReference type="STRING" id="1141098.A0A1Y2DUQ1"/>
<keyword evidence="2" id="KW-1185">Reference proteome</keyword>
<protein>
    <recommendedName>
        <fullName evidence="3">N-acetyltransferase domain-containing protein</fullName>
    </recommendedName>
</protein>
<proteinExistence type="predicted"/>
<evidence type="ECO:0008006" key="3">
    <source>
        <dbReference type="Google" id="ProtNLM"/>
    </source>
</evidence>
<organism evidence="1 2">
    <name type="scientific">Pseudomassariella vexata</name>
    <dbReference type="NCBI Taxonomy" id="1141098"/>
    <lineage>
        <taxon>Eukaryota</taxon>
        <taxon>Fungi</taxon>
        <taxon>Dikarya</taxon>
        <taxon>Ascomycota</taxon>
        <taxon>Pezizomycotina</taxon>
        <taxon>Sordariomycetes</taxon>
        <taxon>Xylariomycetidae</taxon>
        <taxon>Amphisphaeriales</taxon>
        <taxon>Pseudomassariaceae</taxon>
        <taxon>Pseudomassariella</taxon>
    </lineage>
</organism>
<dbReference type="OrthoDB" id="2326446at2759"/>